<dbReference type="AlphaFoldDB" id="A0A9N7ZCZ1"/>
<evidence type="ECO:0000313" key="3">
    <source>
        <dbReference type="Proteomes" id="UP001153269"/>
    </source>
</evidence>
<sequence length="141" mass="15277">MATGHPIRCLEKRCIRVTQDHAAAESEESGGGGFLSVFDQNHNRTEEEGAAPAWTDEDSSLRLWAQYTAHGSLRGKTVTFPERLSELCRPPSAKASQSTALVEGEDPGQLPGTGCPFFQTFNRSNQSFSTTSRAFQTGAVI</sequence>
<feature type="region of interest" description="Disordered" evidence="1">
    <location>
        <begin position="24"/>
        <end position="55"/>
    </location>
</feature>
<accession>A0A9N7ZCZ1</accession>
<proteinExistence type="predicted"/>
<gene>
    <name evidence="2" type="ORF">PLEPLA_LOCUS46397</name>
</gene>
<keyword evidence="3" id="KW-1185">Reference proteome</keyword>
<protein>
    <submittedName>
        <fullName evidence="2">Uncharacterized protein</fullName>
    </submittedName>
</protein>
<organism evidence="2 3">
    <name type="scientific">Pleuronectes platessa</name>
    <name type="common">European plaice</name>
    <dbReference type="NCBI Taxonomy" id="8262"/>
    <lineage>
        <taxon>Eukaryota</taxon>
        <taxon>Metazoa</taxon>
        <taxon>Chordata</taxon>
        <taxon>Craniata</taxon>
        <taxon>Vertebrata</taxon>
        <taxon>Euteleostomi</taxon>
        <taxon>Actinopterygii</taxon>
        <taxon>Neopterygii</taxon>
        <taxon>Teleostei</taxon>
        <taxon>Neoteleostei</taxon>
        <taxon>Acanthomorphata</taxon>
        <taxon>Carangaria</taxon>
        <taxon>Pleuronectiformes</taxon>
        <taxon>Pleuronectoidei</taxon>
        <taxon>Pleuronectidae</taxon>
        <taxon>Pleuronectes</taxon>
    </lineage>
</organism>
<dbReference type="Proteomes" id="UP001153269">
    <property type="component" value="Unassembled WGS sequence"/>
</dbReference>
<comment type="caution">
    <text evidence="2">The sequence shown here is derived from an EMBL/GenBank/DDBJ whole genome shotgun (WGS) entry which is preliminary data.</text>
</comment>
<evidence type="ECO:0000313" key="2">
    <source>
        <dbReference type="EMBL" id="CAB1458567.1"/>
    </source>
</evidence>
<reference evidence="2" key="1">
    <citation type="submission" date="2020-03" db="EMBL/GenBank/DDBJ databases">
        <authorList>
            <person name="Weist P."/>
        </authorList>
    </citation>
    <scope>NUCLEOTIDE SEQUENCE</scope>
</reference>
<evidence type="ECO:0000256" key="1">
    <source>
        <dbReference type="SAM" id="MobiDB-lite"/>
    </source>
</evidence>
<dbReference type="EMBL" id="CADEAL010004393">
    <property type="protein sequence ID" value="CAB1458567.1"/>
    <property type="molecule type" value="Genomic_DNA"/>
</dbReference>
<name>A0A9N7ZCZ1_PLEPL</name>